<reference evidence="1 2" key="1">
    <citation type="submission" date="2021-06" db="EMBL/GenBank/DDBJ databases">
        <authorList>
            <person name="Palmer J.M."/>
        </authorList>
    </citation>
    <scope>NUCLEOTIDE SEQUENCE [LARGE SCALE GENOMIC DNA]</scope>
    <source>
        <strain evidence="1 2">GA_2019</strain>
        <tissue evidence="1">Muscle</tissue>
    </source>
</reference>
<comment type="caution">
    <text evidence="1">The sequence shown here is derived from an EMBL/GenBank/DDBJ whole genome shotgun (WGS) entry which is preliminary data.</text>
</comment>
<dbReference type="Proteomes" id="UP001476798">
    <property type="component" value="Unassembled WGS sequence"/>
</dbReference>
<name>A0ABV0NYI5_9TELE</name>
<proteinExistence type="predicted"/>
<dbReference type="EMBL" id="JAHRIO010053896">
    <property type="protein sequence ID" value="MEQ2176480.1"/>
    <property type="molecule type" value="Genomic_DNA"/>
</dbReference>
<gene>
    <name evidence="1" type="ORF">GOODEAATRI_028386</name>
</gene>
<sequence length="76" mass="8525">MPTSRPGSEPVEFWVDGSRRDGTVEDFYTLGSELGSQEPIKSELLPARCRDGKQALNELMRVYQCNHAGNSFYQTA</sequence>
<organism evidence="1 2">
    <name type="scientific">Goodea atripinnis</name>
    <dbReference type="NCBI Taxonomy" id="208336"/>
    <lineage>
        <taxon>Eukaryota</taxon>
        <taxon>Metazoa</taxon>
        <taxon>Chordata</taxon>
        <taxon>Craniata</taxon>
        <taxon>Vertebrata</taxon>
        <taxon>Euteleostomi</taxon>
        <taxon>Actinopterygii</taxon>
        <taxon>Neopterygii</taxon>
        <taxon>Teleostei</taxon>
        <taxon>Neoteleostei</taxon>
        <taxon>Acanthomorphata</taxon>
        <taxon>Ovalentaria</taxon>
        <taxon>Atherinomorphae</taxon>
        <taxon>Cyprinodontiformes</taxon>
        <taxon>Goodeidae</taxon>
        <taxon>Goodea</taxon>
    </lineage>
</organism>
<keyword evidence="2" id="KW-1185">Reference proteome</keyword>
<accession>A0ABV0NYI5</accession>
<evidence type="ECO:0008006" key="3">
    <source>
        <dbReference type="Google" id="ProtNLM"/>
    </source>
</evidence>
<evidence type="ECO:0000313" key="1">
    <source>
        <dbReference type="EMBL" id="MEQ2176480.1"/>
    </source>
</evidence>
<evidence type="ECO:0000313" key="2">
    <source>
        <dbReference type="Proteomes" id="UP001476798"/>
    </source>
</evidence>
<protein>
    <recommendedName>
        <fullName evidence="3">MHC class I antigen</fullName>
    </recommendedName>
</protein>